<dbReference type="SUPFAM" id="SSF103088">
    <property type="entry name" value="OmpA-like"/>
    <property type="match status" value="1"/>
</dbReference>
<accession>A0A023D800</accession>
<dbReference type="EMBL" id="BAND01000112">
    <property type="protein sequence ID" value="GAJ30244.1"/>
    <property type="molecule type" value="Genomic_DNA"/>
</dbReference>
<keyword evidence="4" id="KW-1185">Reference proteome</keyword>
<evidence type="ECO:0000256" key="1">
    <source>
        <dbReference type="SAM" id="MobiDB-lite"/>
    </source>
</evidence>
<sequence length="175" mass="17742">MTPPDVPPQPPAPVVIPPPAVAVQTYPPVPPTPVKPVAGAPGSAETEPDGMRLTFGSGSANLNPASLDALTALAKTLATEPTRRISLLAYAAGSEDDRSTSRRVALARALTVRAVLVNEGVATTRIYPRAIGLPPHGDASTPDRLDLIASGTVPAGPEQAQFGAVPPSSPAKATP</sequence>
<feature type="region of interest" description="Disordered" evidence="1">
    <location>
        <begin position="134"/>
        <end position="175"/>
    </location>
</feature>
<dbReference type="Gene3D" id="3.30.1330.60">
    <property type="entry name" value="OmpA-like domain"/>
    <property type="match status" value="1"/>
</dbReference>
<feature type="compositionally biased region" description="Pro residues" evidence="1">
    <location>
        <begin position="1"/>
        <end position="20"/>
    </location>
</feature>
<dbReference type="Proteomes" id="UP000019760">
    <property type="component" value="Unassembled WGS sequence"/>
</dbReference>
<gene>
    <name evidence="3" type="ORF">Amme_113_016</name>
</gene>
<dbReference type="InterPro" id="IPR036737">
    <property type="entry name" value="OmpA-like_sf"/>
</dbReference>
<feature type="region of interest" description="Disordered" evidence="1">
    <location>
        <begin position="1"/>
        <end position="51"/>
    </location>
</feature>
<comment type="caution">
    <text evidence="3">The sequence shown here is derived from an EMBL/GenBank/DDBJ whole genome shotgun (WGS) entry which is preliminary data.</text>
</comment>
<evidence type="ECO:0000313" key="3">
    <source>
        <dbReference type="EMBL" id="GAJ30244.1"/>
    </source>
</evidence>
<feature type="domain" description="OmpA-like" evidence="2">
    <location>
        <begin position="54"/>
        <end position="132"/>
    </location>
</feature>
<reference evidence="3 4" key="2">
    <citation type="journal article" date="2014" name="FEMS Microbiol. Lett.">
        <title>Draft genomic DNA sequence of the facultatively methylotrophic bacterium Acidomonas methanolica type strain MB58.</title>
        <authorList>
            <person name="Higashiura N."/>
            <person name="Hadano H."/>
            <person name="Hirakawa H."/>
            <person name="Matsutani M."/>
            <person name="Takabe S."/>
            <person name="Matsushita K."/>
            <person name="Azuma Y."/>
        </authorList>
    </citation>
    <scope>NUCLEOTIDE SEQUENCE [LARGE SCALE GENOMIC DNA]</scope>
    <source>
        <strain evidence="3 4">MB58</strain>
    </source>
</reference>
<proteinExistence type="predicted"/>
<name>A0A023D800_ACIMT</name>
<dbReference type="InterPro" id="IPR006665">
    <property type="entry name" value="OmpA-like"/>
</dbReference>
<dbReference type="AlphaFoldDB" id="A0A023D800"/>
<reference evidence="4" key="1">
    <citation type="journal article" date="2014" name="FEMS Microbiol. Lett.">
        <title>Draft Genomic DNA Sequence of the Facultatively Methylotrophic Bacterium Acidomonas methanolica type strain MB58.</title>
        <authorList>
            <person name="Higashiura N."/>
            <person name="Hadano H."/>
            <person name="Hirakawa H."/>
            <person name="Matsutani M."/>
            <person name="Takabe S."/>
            <person name="Matsushita K."/>
            <person name="Azuma Y."/>
        </authorList>
    </citation>
    <scope>NUCLEOTIDE SEQUENCE [LARGE SCALE GENOMIC DNA]</scope>
    <source>
        <strain evidence="4">MB58</strain>
    </source>
</reference>
<protein>
    <recommendedName>
        <fullName evidence="2">OmpA-like domain-containing protein</fullName>
    </recommendedName>
</protein>
<evidence type="ECO:0000313" key="4">
    <source>
        <dbReference type="Proteomes" id="UP000019760"/>
    </source>
</evidence>
<dbReference type="Pfam" id="PF00691">
    <property type="entry name" value="OmpA"/>
    <property type="match status" value="1"/>
</dbReference>
<organism evidence="3 4">
    <name type="scientific">Acidomonas methanolica NBRC 104435</name>
    <dbReference type="NCBI Taxonomy" id="1231351"/>
    <lineage>
        <taxon>Bacteria</taxon>
        <taxon>Pseudomonadati</taxon>
        <taxon>Pseudomonadota</taxon>
        <taxon>Alphaproteobacteria</taxon>
        <taxon>Acetobacterales</taxon>
        <taxon>Acetobacteraceae</taxon>
        <taxon>Acidomonas</taxon>
    </lineage>
</organism>
<evidence type="ECO:0000259" key="2">
    <source>
        <dbReference type="Pfam" id="PF00691"/>
    </source>
</evidence>